<accession>G3Q1M5</accession>
<protein>
    <submittedName>
        <fullName evidence="2">Uncharacterized protein</fullName>
    </submittedName>
</protein>
<sequence length="132" mass="14204">MFLLSSSEKHRSIPPRQQHRPAGLVPSRRHAVPQLVVDALAEPVDHDHDEAGGDQAHQQQPDGGPLHDEQVDPHGQRAEVQQAQHPHQHPGRGLAQLGRAVPRRPPVRDGRRGVQAGGAEAPAGATRLAAEV</sequence>
<organism evidence="2">
    <name type="scientific">Gasterosteus aculeatus</name>
    <name type="common">Three-spined stickleback</name>
    <dbReference type="NCBI Taxonomy" id="69293"/>
    <lineage>
        <taxon>Eukaryota</taxon>
        <taxon>Metazoa</taxon>
        <taxon>Chordata</taxon>
        <taxon>Craniata</taxon>
        <taxon>Vertebrata</taxon>
        <taxon>Euteleostomi</taxon>
        <taxon>Actinopterygii</taxon>
        <taxon>Neopterygii</taxon>
        <taxon>Teleostei</taxon>
        <taxon>Neoteleostei</taxon>
        <taxon>Acanthomorphata</taxon>
        <taxon>Eupercaria</taxon>
        <taxon>Perciformes</taxon>
        <taxon>Cottioidei</taxon>
        <taxon>Gasterosteales</taxon>
        <taxon>Gasterosteidae</taxon>
        <taxon>Gasterosteus</taxon>
    </lineage>
</organism>
<name>G3Q1M5_GASAC</name>
<dbReference type="Bgee" id="ENSGACG00000017997">
    <property type="expression patterns" value="Expressed in camera-type eye and 1 other cell type or tissue"/>
</dbReference>
<reference evidence="2" key="1">
    <citation type="submission" date="2006-01" db="EMBL/GenBank/DDBJ databases">
        <authorList>
            <person name="Lindblad-Toh K."/>
            <person name="Mauceli E."/>
            <person name="Grabherr M."/>
            <person name="Chang J.L."/>
            <person name="Lander E.S."/>
        </authorList>
    </citation>
    <scope>NUCLEOTIDE SEQUENCE [LARGE SCALE GENOMIC DNA]</scope>
</reference>
<feature type="region of interest" description="Disordered" evidence="1">
    <location>
        <begin position="1"/>
        <end position="132"/>
    </location>
</feature>
<proteinExistence type="predicted"/>
<reference evidence="2" key="2">
    <citation type="submission" date="2024-04" db="UniProtKB">
        <authorList>
            <consortium name="Ensembl"/>
        </authorList>
    </citation>
    <scope>IDENTIFICATION</scope>
</reference>
<evidence type="ECO:0000313" key="2">
    <source>
        <dbReference type="Ensembl" id="ENSGACP00000023773.1"/>
    </source>
</evidence>
<dbReference type="Ensembl" id="ENSGACT00000023820.1">
    <property type="protein sequence ID" value="ENSGACP00000023773.1"/>
    <property type="gene ID" value="ENSGACG00000017997.1"/>
</dbReference>
<evidence type="ECO:0000256" key="1">
    <source>
        <dbReference type="SAM" id="MobiDB-lite"/>
    </source>
</evidence>
<dbReference type="AlphaFoldDB" id="G3Q1M5"/>
<dbReference type="InParanoid" id="G3Q1M5"/>
<feature type="compositionally biased region" description="Basic and acidic residues" evidence="1">
    <location>
        <begin position="65"/>
        <end position="77"/>
    </location>
</feature>